<dbReference type="InterPro" id="IPR000237">
    <property type="entry name" value="GRIP_dom"/>
</dbReference>
<dbReference type="Proteomes" id="UP000603453">
    <property type="component" value="Unassembled WGS sequence"/>
</dbReference>
<gene>
    <name evidence="3" type="ORF">INT47_006751</name>
</gene>
<dbReference type="OrthoDB" id="1926336at2759"/>
<keyword evidence="4" id="KW-1185">Reference proteome</keyword>
<evidence type="ECO:0000259" key="2">
    <source>
        <dbReference type="PROSITE" id="PS50913"/>
    </source>
</evidence>
<name>A0A8H7V2S0_9FUNG</name>
<keyword evidence="1" id="KW-0175">Coiled coil</keyword>
<accession>A0A8H7V2S0</accession>
<dbReference type="AlphaFoldDB" id="A0A8H7V2S0"/>
<feature type="coiled-coil region" evidence="1">
    <location>
        <begin position="110"/>
        <end position="137"/>
    </location>
</feature>
<dbReference type="PROSITE" id="PS50913">
    <property type="entry name" value="GRIP"/>
    <property type="match status" value="1"/>
</dbReference>
<evidence type="ECO:0000313" key="3">
    <source>
        <dbReference type="EMBL" id="KAG2201248.1"/>
    </source>
</evidence>
<evidence type="ECO:0000256" key="1">
    <source>
        <dbReference type="SAM" id="Coils"/>
    </source>
</evidence>
<reference evidence="3" key="1">
    <citation type="submission" date="2020-12" db="EMBL/GenBank/DDBJ databases">
        <title>Metabolic potential, ecology and presence of endohyphal bacteria is reflected in genomic diversity of Mucoromycotina.</title>
        <authorList>
            <person name="Muszewska A."/>
            <person name="Okrasinska A."/>
            <person name="Steczkiewicz K."/>
            <person name="Drgas O."/>
            <person name="Orlowska M."/>
            <person name="Perlinska-Lenart U."/>
            <person name="Aleksandrzak-Piekarczyk T."/>
            <person name="Szatraj K."/>
            <person name="Zielenkiewicz U."/>
            <person name="Pilsyk S."/>
            <person name="Malc E."/>
            <person name="Mieczkowski P."/>
            <person name="Kruszewska J.S."/>
            <person name="Biernat P."/>
            <person name="Pawlowska J."/>
        </authorList>
    </citation>
    <scope>NUCLEOTIDE SEQUENCE</scope>
    <source>
        <strain evidence="3">WA0000017839</strain>
    </source>
</reference>
<sequence>MVKSQLSNNKKILQAQVSRLNNEIEELRLEREESKKNVLHFMQEADSTRQELKKAQQLIDEFSACPSSPPPSEDGDHLPERPKLSLLLSRLSVLDETSIDRLFQWLDVPLDKTMAQLEATKEQNTQMAEELDQLRVEYQVTKSTLKVENERAEIIEKRWKESESALEQAESTIQALHRDLDYFRQQQQQQQECNSHKPMDSSLSDILCTLENKHREVGEQLILANANLKETTAELLGWQEKHGLLFEQYTQMKNKQCTELETIKIREQHLRTANKTLREEIRRVNKVQEEIINIEYLRNVIIKFLERRNTRAQLVPILSTLLQCSHDEQTRLSKLIK</sequence>
<comment type="caution">
    <text evidence="3">The sequence shown here is derived from an EMBL/GenBank/DDBJ whole genome shotgun (WGS) entry which is preliminary data.</text>
</comment>
<dbReference type="Pfam" id="PF01465">
    <property type="entry name" value="GRIP"/>
    <property type="match status" value="1"/>
</dbReference>
<organism evidence="3 4">
    <name type="scientific">Mucor saturninus</name>
    <dbReference type="NCBI Taxonomy" id="64648"/>
    <lineage>
        <taxon>Eukaryota</taxon>
        <taxon>Fungi</taxon>
        <taxon>Fungi incertae sedis</taxon>
        <taxon>Mucoromycota</taxon>
        <taxon>Mucoromycotina</taxon>
        <taxon>Mucoromycetes</taxon>
        <taxon>Mucorales</taxon>
        <taxon>Mucorineae</taxon>
        <taxon>Mucoraceae</taxon>
        <taxon>Mucor</taxon>
    </lineage>
</organism>
<dbReference type="EMBL" id="JAEPRD010000073">
    <property type="protein sequence ID" value="KAG2201248.1"/>
    <property type="molecule type" value="Genomic_DNA"/>
</dbReference>
<feature type="domain" description="GRIP" evidence="2">
    <location>
        <begin position="287"/>
        <end position="335"/>
    </location>
</feature>
<proteinExistence type="predicted"/>
<dbReference type="SMART" id="SM00755">
    <property type="entry name" value="Grip"/>
    <property type="match status" value="1"/>
</dbReference>
<protein>
    <recommendedName>
        <fullName evidence="2">GRIP domain-containing protein</fullName>
    </recommendedName>
</protein>
<feature type="coiled-coil region" evidence="1">
    <location>
        <begin position="3"/>
        <end position="44"/>
    </location>
</feature>
<evidence type="ECO:0000313" key="4">
    <source>
        <dbReference type="Proteomes" id="UP000603453"/>
    </source>
</evidence>